<dbReference type="EMBL" id="JACHMO010000001">
    <property type="protein sequence ID" value="MBB5803424.1"/>
    <property type="molecule type" value="Genomic_DNA"/>
</dbReference>
<accession>A0A7W9HKC3</accession>
<name>A0A7W9HKC3_9PSEU</name>
<dbReference type="AlphaFoldDB" id="A0A7W9HKC3"/>
<comment type="caution">
    <text evidence="1">The sequence shown here is derived from an EMBL/GenBank/DDBJ whole genome shotgun (WGS) entry which is preliminary data.</text>
</comment>
<evidence type="ECO:0000313" key="1">
    <source>
        <dbReference type="EMBL" id="MBB5803424.1"/>
    </source>
</evidence>
<evidence type="ECO:0000313" key="2">
    <source>
        <dbReference type="Proteomes" id="UP000552097"/>
    </source>
</evidence>
<dbReference type="RefSeq" id="WP_184920773.1">
    <property type="nucleotide sequence ID" value="NZ_JACHMO010000001.1"/>
</dbReference>
<dbReference type="Proteomes" id="UP000552097">
    <property type="component" value="Unassembled WGS sequence"/>
</dbReference>
<organism evidence="1 2">
    <name type="scientific">Saccharothrix ecbatanensis</name>
    <dbReference type="NCBI Taxonomy" id="1105145"/>
    <lineage>
        <taxon>Bacteria</taxon>
        <taxon>Bacillati</taxon>
        <taxon>Actinomycetota</taxon>
        <taxon>Actinomycetes</taxon>
        <taxon>Pseudonocardiales</taxon>
        <taxon>Pseudonocardiaceae</taxon>
        <taxon>Saccharothrix</taxon>
    </lineage>
</organism>
<protein>
    <submittedName>
        <fullName evidence="1">Uncharacterized protein</fullName>
    </submittedName>
</protein>
<gene>
    <name evidence="1" type="ORF">F4560_003192</name>
</gene>
<sequence length="97" mass="10636">MIDSMPATWNGKAYAGVYLLHKAGGYNCVATIKWTAIGVATDTMAGLYRDSEDHSRNLIDQGNYKYYAVVHGYAPMCVSYAGWSAAAVAVSRWDWCS</sequence>
<keyword evidence="2" id="KW-1185">Reference proteome</keyword>
<reference evidence="1 2" key="1">
    <citation type="submission" date="2020-08" db="EMBL/GenBank/DDBJ databases">
        <title>Sequencing the genomes of 1000 actinobacteria strains.</title>
        <authorList>
            <person name="Klenk H.-P."/>
        </authorList>
    </citation>
    <scope>NUCLEOTIDE SEQUENCE [LARGE SCALE GENOMIC DNA]</scope>
    <source>
        <strain evidence="1 2">DSM 45486</strain>
    </source>
</reference>
<proteinExistence type="predicted"/>